<dbReference type="CDD" id="cd04891">
    <property type="entry name" value="ACT_AK-LysC-DapG-like_1"/>
    <property type="match status" value="1"/>
</dbReference>
<dbReference type="SUPFAM" id="SSF55021">
    <property type="entry name" value="ACT-like"/>
    <property type="match status" value="2"/>
</dbReference>
<evidence type="ECO:0000313" key="19">
    <source>
        <dbReference type="EMBL" id="SHO49512.1"/>
    </source>
</evidence>
<dbReference type="InterPro" id="IPR018042">
    <property type="entry name" value="Aspartate_kinase_CS"/>
</dbReference>
<keyword evidence="12" id="KW-0457">Lysine biosynthesis</keyword>
<dbReference type="AlphaFoldDB" id="A0A1M7YA52"/>
<evidence type="ECO:0000256" key="14">
    <source>
        <dbReference type="PIRSR" id="PIRSR000726-1"/>
    </source>
</evidence>
<dbReference type="OrthoDB" id="9799110at2"/>
<dbReference type="Gene3D" id="3.30.2130.10">
    <property type="entry name" value="VC0802-like"/>
    <property type="match status" value="1"/>
</dbReference>
<evidence type="ECO:0000256" key="5">
    <source>
        <dbReference type="ARBA" id="ARBA00010122"/>
    </source>
</evidence>
<evidence type="ECO:0000256" key="10">
    <source>
        <dbReference type="ARBA" id="ARBA00022840"/>
    </source>
</evidence>
<dbReference type="NCBIfam" id="TIGR00657">
    <property type="entry name" value="asp_kinases"/>
    <property type="match status" value="1"/>
</dbReference>
<dbReference type="GO" id="GO:0004072">
    <property type="term" value="F:aspartate kinase activity"/>
    <property type="evidence" value="ECO:0007669"/>
    <property type="project" value="UniProtKB-EC"/>
</dbReference>
<dbReference type="Pfam" id="PF00696">
    <property type="entry name" value="AA_kinase"/>
    <property type="match status" value="1"/>
</dbReference>
<dbReference type="FunFam" id="3.40.1160.10:FF:000002">
    <property type="entry name" value="Aspartokinase"/>
    <property type="match status" value="1"/>
</dbReference>
<dbReference type="InterPro" id="IPR041740">
    <property type="entry name" value="AKii-LysC-BS"/>
</dbReference>
<evidence type="ECO:0000313" key="20">
    <source>
        <dbReference type="Proteomes" id="UP000184612"/>
    </source>
</evidence>
<dbReference type="PANTHER" id="PTHR21499">
    <property type="entry name" value="ASPARTATE KINASE"/>
    <property type="match status" value="1"/>
</dbReference>
<keyword evidence="10 14" id="KW-0067">ATP-binding</keyword>
<dbReference type="InterPro" id="IPR001048">
    <property type="entry name" value="Asp/Glu/Uridylate_kinase"/>
</dbReference>
<protein>
    <recommendedName>
        <fullName evidence="15">Aspartokinase</fullName>
        <ecNumber evidence="15">2.7.2.4</ecNumber>
    </recommendedName>
</protein>
<evidence type="ECO:0000256" key="12">
    <source>
        <dbReference type="ARBA" id="ARBA00023154"/>
    </source>
</evidence>
<gene>
    <name evidence="19" type="ORF">SAMN02745217_02367</name>
</gene>
<organism evidence="19 20">
    <name type="scientific">Anaerocolumna xylanovorans DSM 12503</name>
    <dbReference type="NCBI Taxonomy" id="1121345"/>
    <lineage>
        <taxon>Bacteria</taxon>
        <taxon>Bacillati</taxon>
        <taxon>Bacillota</taxon>
        <taxon>Clostridia</taxon>
        <taxon>Lachnospirales</taxon>
        <taxon>Lachnospiraceae</taxon>
        <taxon>Anaerocolumna</taxon>
    </lineage>
</organism>
<feature type="binding site" evidence="14">
    <location>
        <begin position="172"/>
        <end position="173"/>
    </location>
    <ligand>
        <name>ATP</name>
        <dbReference type="ChEBI" id="CHEBI:30616"/>
    </ligand>
</feature>
<evidence type="ECO:0000256" key="6">
    <source>
        <dbReference type="ARBA" id="ARBA00022605"/>
    </source>
</evidence>
<dbReference type="NCBIfam" id="NF005155">
    <property type="entry name" value="PRK06635.1-4"/>
    <property type="match status" value="1"/>
</dbReference>
<dbReference type="STRING" id="1121345.SAMN02745217_02367"/>
<dbReference type="PIRSF" id="PIRSF000726">
    <property type="entry name" value="Asp_kin"/>
    <property type="match status" value="1"/>
</dbReference>
<accession>A0A1M7YA52</accession>
<keyword evidence="6 16" id="KW-0028">Amino-acid biosynthesis</keyword>
<feature type="binding site" evidence="14">
    <location>
        <position position="73"/>
    </location>
    <ligand>
        <name>substrate</name>
    </ligand>
</feature>
<dbReference type="Pfam" id="PF22468">
    <property type="entry name" value="ACT_9"/>
    <property type="match status" value="1"/>
</dbReference>
<dbReference type="Gene3D" id="3.40.1160.10">
    <property type="entry name" value="Acetylglutamate kinase-like"/>
    <property type="match status" value="1"/>
</dbReference>
<dbReference type="Proteomes" id="UP000184612">
    <property type="component" value="Unassembled WGS sequence"/>
</dbReference>
<dbReference type="CDD" id="cd04923">
    <property type="entry name" value="ACT_AK-LysC-DapG-like_2"/>
    <property type="match status" value="1"/>
</dbReference>
<dbReference type="UniPathway" id="UPA00051">
    <property type="reaction ID" value="UER00462"/>
</dbReference>
<comment type="function">
    <text evidence="1">Catalyzes the phosphorylation of the beta-carboxyl group of aspartic acid with ATP to yield 4-phospho-L-aspartate, which is involved in the branched biosynthetic pathway leading to the biosynthesis of amino acids threonine, isoleucine and methionine.</text>
</comment>
<dbReference type="InterPro" id="IPR005260">
    <property type="entry name" value="Asp_kin_monofn"/>
</dbReference>
<keyword evidence="7 15" id="KW-0808">Transferase</keyword>
<evidence type="ECO:0000259" key="17">
    <source>
        <dbReference type="Pfam" id="PF00696"/>
    </source>
</evidence>
<dbReference type="EMBL" id="FRFD01000006">
    <property type="protein sequence ID" value="SHO49512.1"/>
    <property type="molecule type" value="Genomic_DNA"/>
</dbReference>
<feature type="binding site" evidence="14">
    <location>
        <position position="183"/>
    </location>
    <ligand>
        <name>ATP</name>
        <dbReference type="ChEBI" id="CHEBI:30616"/>
    </ligand>
</feature>
<dbReference type="CDD" id="cd04261">
    <property type="entry name" value="AAK_AKii-LysC-BS"/>
    <property type="match status" value="1"/>
</dbReference>
<evidence type="ECO:0000256" key="15">
    <source>
        <dbReference type="RuleBase" id="RU003448"/>
    </source>
</evidence>
<sequence length="428" mass="46633">MLIVKKFGGTSVADKERILHVAGICAEEYSKGDDVVVVLSAMGKQTDVLLTQAEEINPNAPKREIDMLLTTGEQISVALMAMALESRGVPAISFHAFQAGIYTTRAYGNARIQRIDTARMEEALAQRKVVIVAGFQGISEEGDYTTLGRGGSDTTAVALAAVLKADVCEIFTDVDGVYTADPRLVPEAVKLKEITYDEMLELASLGAGVLHNRSVELAKRFGVELIVKSSFQNAEGTRVCDRTRKKETTHILEDGILKAAQSLEGTTMEEMLVSGVTADKNAARIQLKGIKETTKEMYKIFVKLSEQHIGADSVLMSPNSDNTTDISFTVPRDRLKETAEVLNLYSKEGSSDVEIKIEDKIAKVSAVGAGMMSNPAIAVSMFEALYEADITIEMIYASELRITVLVNEEDTLKAIRAIHGHLIERPLR</sequence>
<keyword evidence="20" id="KW-1185">Reference proteome</keyword>
<dbReference type="UniPathway" id="UPA00050">
    <property type="reaction ID" value="UER00461"/>
</dbReference>
<evidence type="ECO:0000256" key="11">
    <source>
        <dbReference type="ARBA" id="ARBA00022915"/>
    </source>
</evidence>
<dbReference type="UniPathway" id="UPA00034">
    <property type="reaction ID" value="UER00015"/>
</dbReference>
<dbReference type="GO" id="GO:0005524">
    <property type="term" value="F:ATP binding"/>
    <property type="evidence" value="ECO:0007669"/>
    <property type="project" value="UniProtKB-KW"/>
</dbReference>
<comment type="pathway">
    <text evidence="2 16">Amino-acid biosynthesis; L-lysine biosynthesis via DAP pathway; (S)-tetrahydrodipicolinate from L-aspartate: step 1/4.</text>
</comment>
<dbReference type="GO" id="GO:0019877">
    <property type="term" value="P:diaminopimelate biosynthetic process"/>
    <property type="evidence" value="ECO:0007669"/>
    <property type="project" value="UniProtKB-KW"/>
</dbReference>
<keyword evidence="8 14" id="KW-0547">Nucleotide-binding</keyword>
<feature type="domain" description="Aspartate/glutamate/uridylate kinase" evidence="17">
    <location>
        <begin position="1"/>
        <end position="228"/>
    </location>
</feature>
<comment type="pathway">
    <text evidence="3 16">Amino-acid biosynthesis; L-methionine biosynthesis via de novo pathway; L-homoserine from L-aspartate: step 1/3.</text>
</comment>
<dbReference type="InterPro" id="IPR001341">
    <property type="entry name" value="Asp_kinase"/>
</dbReference>
<evidence type="ECO:0000256" key="2">
    <source>
        <dbReference type="ARBA" id="ARBA00004766"/>
    </source>
</evidence>
<evidence type="ECO:0000256" key="9">
    <source>
        <dbReference type="ARBA" id="ARBA00022777"/>
    </source>
</evidence>
<dbReference type="GO" id="GO:0009088">
    <property type="term" value="P:threonine biosynthetic process"/>
    <property type="evidence" value="ECO:0007669"/>
    <property type="project" value="UniProtKB-UniPathway"/>
</dbReference>
<keyword evidence="9 15" id="KW-0418">Kinase</keyword>
<dbReference type="GO" id="GO:0009090">
    <property type="term" value="P:homoserine biosynthetic process"/>
    <property type="evidence" value="ECO:0007669"/>
    <property type="project" value="TreeGrafter"/>
</dbReference>
<dbReference type="PANTHER" id="PTHR21499:SF3">
    <property type="entry name" value="ASPARTOKINASE"/>
    <property type="match status" value="1"/>
</dbReference>
<feature type="binding site" evidence="14">
    <location>
        <begin position="6"/>
        <end position="9"/>
    </location>
    <ligand>
        <name>ATP</name>
        <dbReference type="ChEBI" id="CHEBI:30616"/>
    </ligand>
</feature>
<dbReference type="InterPro" id="IPR045865">
    <property type="entry name" value="ACT-like_dom_sf"/>
</dbReference>
<dbReference type="RefSeq" id="WP_073589046.1">
    <property type="nucleotide sequence ID" value="NZ_FRFD01000006.1"/>
</dbReference>
<evidence type="ECO:0000259" key="18">
    <source>
        <dbReference type="Pfam" id="PF22468"/>
    </source>
</evidence>
<dbReference type="PROSITE" id="PS00324">
    <property type="entry name" value="ASPARTOKINASE"/>
    <property type="match status" value="1"/>
</dbReference>
<evidence type="ECO:0000256" key="13">
    <source>
        <dbReference type="ARBA" id="ARBA00047872"/>
    </source>
</evidence>
<evidence type="ECO:0000256" key="7">
    <source>
        <dbReference type="ARBA" id="ARBA00022679"/>
    </source>
</evidence>
<reference evidence="19 20" key="1">
    <citation type="submission" date="2016-12" db="EMBL/GenBank/DDBJ databases">
        <authorList>
            <person name="Song W.-J."/>
            <person name="Kurnit D.M."/>
        </authorList>
    </citation>
    <scope>NUCLEOTIDE SEQUENCE [LARGE SCALE GENOMIC DNA]</scope>
    <source>
        <strain evidence="19 20">DSM 12503</strain>
    </source>
</reference>
<comment type="catalytic activity">
    <reaction evidence="13 15">
        <text>L-aspartate + ATP = 4-phospho-L-aspartate + ADP</text>
        <dbReference type="Rhea" id="RHEA:23776"/>
        <dbReference type="ChEBI" id="CHEBI:29991"/>
        <dbReference type="ChEBI" id="CHEBI:30616"/>
        <dbReference type="ChEBI" id="CHEBI:57535"/>
        <dbReference type="ChEBI" id="CHEBI:456216"/>
        <dbReference type="EC" id="2.7.2.4"/>
    </reaction>
</comment>
<evidence type="ECO:0000256" key="16">
    <source>
        <dbReference type="RuleBase" id="RU004249"/>
    </source>
</evidence>
<dbReference type="GO" id="GO:0005829">
    <property type="term" value="C:cytosol"/>
    <property type="evidence" value="ECO:0007669"/>
    <property type="project" value="TreeGrafter"/>
</dbReference>
<evidence type="ECO:0000256" key="8">
    <source>
        <dbReference type="ARBA" id="ARBA00022741"/>
    </source>
</evidence>
<dbReference type="GO" id="GO:0009089">
    <property type="term" value="P:lysine biosynthetic process via diaminopimelate"/>
    <property type="evidence" value="ECO:0007669"/>
    <property type="project" value="UniProtKB-UniPathway"/>
</dbReference>
<evidence type="ECO:0000256" key="3">
    <source>
        <dbReference type="ARBA" id="ARBA00004986"/>
    </source>
</evidence>
<dbReference type="EC" id="2.7.2.4" evidence="15"/>
<feature type="domain" description="Aspartokinase ACT" evidence="18">
    <location>
        <begin position="364"/>
        <end position="421"/>
    </location>
</feature>
<comment type="similarity">
    <text evidence="5 15">Belongs to the aspartokinase family.</text>
</comment>
<comment type="pathway">
    <text evidence="4 16">Amino-acid biosynthesis; L-threonine biosynthesis; L-threonine from L-aspartate: step 1/5.</text>
</comment>
<dbReference type="NCBIfam" id="NF005154">
    <property type="entry name" value="PRK06635.1-2"/>
    <property type="match status" value="1"/>
</dbReference>
<keyword evidence="11" id="KW-0220">Diaminopimelate biosynthesis</keyword>
<name>A0A1M7YA52_9FIRM</name>
<dbReference type="InterPro" id="IPR036393">
    <property type="entry name" value="AceGlu_kinase-like_sf"/>
</dbReference>
<proteinExistence type="inferred from homology"/>
<feature type="binding site" evidence="14">
    <location>
        <position position="46"/>
    </location>
    <ligand>
        <name>substrate</name>
    </ligand>
</feature>
<evidence type="ECO:0000256" key="4">
    <source>
        <dbReference type="ARBA" id="ARBA00005139"/>
    </source>
</evidence>
<dbReference type="SUPFAM" id="SSF53633">
    <property type="entry name" value="Carbamate kinase-like"/>
    <property type="match status" value="1"/>
</dbReference>
<evidence type="ECO:0000256" key="1">
    <source>
        <dbReference type="ARBA" id="ARBA00003121"/>
    </source>
</evidence>
<feature type="binding site" evidence="14">
    <location>
        <position position="178"/>
    </location>
    <ligand>
        <name>ATP</name>
        <dbReference type="ChEBI" id="CHEBI:30616"/>
    </ligand>
</feature>
<dbReference type="InterPro" id="IPR054352">
    <property type="entry name" value="ACT_Aspartokinase"/>
</dbReference>